<dbReference type="InterPro" id="IPR009061">
    <property type="entry name" value="DNA-bd_dom_put_sf"/>
</dbReference>
<dbReference type="PROSITE" id="PS51332">
    <property type="entry name" value="B12_BINDING"/>
    <property type="match status" value="1"/>
</dbReference>
<dbReference type="Pfam" id="PF02310">
    <property type="entry name" value="B12-binding"/>
    <property type="match status" value="1"/>
</dbReference>
<dbReference type="Gene3D" id="1.10.1240.10">
    <property type="entry name" value="Methionine synthase domain"/>
    <property type="match status" value="1"/>
</dbReference>
<keyword evidence="2" id="KW-0805">Transcription regulation</keyword>
<dbReference type="SUPFAM" id="SSF46955">
    <property type="entry name" value="Putative DNA-binding domain"/>
    <property type="match status" value="1"/>
</dbReference>
<evidence type="ECO:0000256" key="1">
    <source>
        <dbReference type="ARBA" id="ARBA00022491"/>
    </source>
</evidence>
<dbReference type="Gene3D" id="3.40.50.280">
    <property type="entry name" value="Cobalamin-binding domain"/>
    <property type="match status" value="1"/>
</dbReference>
<dbReference type="PANTHER" id="PTHR30204:SF69">
    <property type="entry name" value="MERR-FAMILY TRANSCRIPTIONAL REGULATOR"/>
    <property type="match status" value="1"/>
</dbReference>
<feature type="domain" description="B12-binding" evidence="6">
    <location>
        <begin position="186"/>
        <end position="312"/>
    </location>
</feature>
<dbReference type="GO" id="GO:0003677">
    <property type="term" value="F:DNA binding"/>
    <property type="evidence" value="ECO:0007669"/>
    <property type="project" value="UniProtKB-KW"/>
</dbReference>
<evidence type="ECO:0000259" key="5">
    <source>
        <dbReference type="PROSITE" id="PS50937"/>
    </source>
</evidence>
<keyword evidence="3" id="KW-0238">DNA-binding</keyword>
<dbReference type="CDD" id="cd01104">
    <property type="entry name" value="HTH_MlrA-CarA"/>
    <property type="match status" value="1"/>
</dbReference>
<keyword evidence="1" id="KW-0678">Repressor</keyword>
<evidence type="ECO:0000259" key="6">
    <source>
        <dbReference type="PROSITE" id="PS51332"/>
    </source>
</evidence>
<evidence type="ECO:0000256" key="4">
    <source>
        <dbReference type="ARBA" id="ARBA00023163"/>
    </source>
</evidence>
<keyword evidence="8" id="KW-1185">Reference proteome</keyword>
<evidence type="ECO:0000313" key="8">
    <source>
        <dbReference type="Proteomes" id="UP000566711"/>
    </source>
</evidence>
<dbReference type="Pfam" id="PF13411">
    <property type="entry name" value="MerR_1"/>
    <property type="match status" value="1"/>
</dbReference>
<dbReference type="GO" id="GO:0003700">
    <property type="term" value="F:DNA-binding transcription factor activity"/>
    <property type="evidence" value="ECO:0007669"/>
    <property type="project" value="InterPro"/>
</dbReference>
<sequence length="312" mass="34270">MANRMNPQELFTIAAVERDTRLSKDTLRIWERRYGFPQPLRNQQGERLYPADQVQRLQLMQILLSGGLRPAAIAGLPLEALQGLLDQRQTVAPPPPAAALALHADCLRALRQHDMPALLQLLNRSAKRLGLAGLVCDVLADLTAEVGRAWARGQIEVFEEHLYTECVSTMLRQALAELMLQSARQRPRILLTTVPQEAHGLGLLMAHTLMALQGCDCRSLGLQTPLQQLVQAVSAQAIDVLALSFSQTMRATDVQRNLRDVRLALPEQVQIWAGGSHPALVKLALPGVTTLARLEDIGPAIAAWREAASLTL</sequence>
<keyword evidence="4" id="KW-0804">Transcription</keyword>
<dbReference type="PROSITE" id="PS50937">
    <property type="entry name" value="HTH_MERR_2"/>
    <property type="match status" value="1"/>
</dbReference>
<dbReference type="InterPro" id="IPR000551">
    <property type="entry name" value="MerR-type_HTH_dom"/>
</dbReference>
<dbReference type="InterPro" id="IPR006158">
    <property type="entry name" value="Cobalamin-bd"/>
</dbReference>
<evidence type="ECO:0000313" key="7">
    <source>
        <dbReference type="EMBL" id="MBA5608474.1"/>
    </source>
</evidence>
<feature type="domain" description="HTH merR-type" evidence="5">
    <location>
        <begin position="10"/>
        <end position="87"/>
    </location>
</feature>
<dbReference type="GO" id="GO:0046872">
    <property type="term" value="F:metal ion binding"/>
    <property type="evidence" value="ECO:0007669"/>
    <property type="project" value="InterPro"/>
</dbReference>
<organism evidence="7 8">
    <name type="scientific">Rugamonas fusca</name>
    <dbReference type="NCBI Taxonomy" id="2758568"/>
    <lineage>
        <taxon>Bacteria</taxon>
        <taxon>Pseudomonadati</taxon>
        <taxon>Pseudomonadota</taxon>
        <taxon>Betaproteobacteria</taxon>
        <taxon>Burkholderiales</taxon>
        <taxon>Oxalobacteraceae</taxon>
        <taxon>Telluria group</taxon>
        <taxon>Rugamonas</taxon>
    </lineage>
</organism>
<proteinExistence type="predicted"/>
<comment type="caution">
    <text evidence="7">The sequence shown here is derived from an EMBL/GenBank/DDBJ whole genome shotgun (WGS) entry which is preliminary data.</text>
</comment>
<dbReference type="Pfam" id="PF02607">
    <property type="entry name" value="B12-binding_2"/>
    <property type="match status" value="1"/>
</dbReference>
<dbReference type="InterPro" id="IPR003759">
    <property type="entry name" value="Cbl-bd_cap"/>
</dbReference>
<protein>
    <submittedName>
        <fullName evidence="7">MerR family transcriptional regulator</fullName>
    </submittedName>
</protein>
<name>A0A7W2EM63_9BURK</name>
<dbReference type="Gene3D" id="1.10.1660.10">
    <property type="match status" value="1"/>
</dbReference>
<dbReference type="PANTHER" id="PTHR30204">
    <property type="entry name" value="REDOX-CYCLING DRUG-SENSING TRANSCRIPTIONAL ACTIVATOR SOXR"/>
    <property type="match status" value="1"/>
</dbReference>
<evidence type="ECO:0000256" key="2">
    <source>
        <dbReference type="ARBA" id="ARBA00023015"/>
    </source>
</evidence>
<dbReference type="AlphaFoldDB" id="A0A7W2EM63"/>
<dbReference type="EMBL" id="JACEZS010000032">
    <property type="protein sequence ID" value="MBA5608474.1"/>
    <property type="molecule type" value="Genomic_DNA"/>
</dbReference>
<accession>A0A7W2EM63</accession>
<dbReference type="SMART" id="SM00422">
    <property type="entry name" value="HTH_MERR"/>
    <property type="match status" value="1"/>
</dbReference>
<dbReference type="GO" id="GO:0031419">
    <property type="term" value="F:cobalamin binding"/>
    <property type="evidence" value="ECO:0007669"/>
    <property type="project" value="InterPro"/>
</dbReference>
<reference evidence="7 8" key="1">
    <citation type="submission" date="2020-07" db="EMBL/GenBank/DDBJ databases">
        <title>Novel species isolated from subtropical streams in China.</title>
        <authorList>
            <person name="Lu H."/>
        </authorList>
    </citation>
    <scope>NUCLEOTIDE SEQUENCE [LARGE SCALE GENOMIC DNA]</scope>
    <source>
        <strain evidence="7 8">FT3S</strain>
    </source>
</reference>
<dbReference type="InterPro" id="IPR036724">
    <property type="entry name" value="Cobalamin-bd_sf"/>
</dbReference>
<dbReference type="InterPro" id="IPR036594">
    <property type="entry name" value="Meth_synthase_dom"/>
</dbReference>
<dbReference type="InterPro" id="IPR047057">
    <property type="entry name" value="MerR_fam"/>
</dbReference>
<dbReference type="Proteomes" id="UP000566711">
    <property type="component" value="Unassembled WGS sequence"/>
</dbReference>
<gene>
    <name evidence="7" type="ORF">H3H36_24300</name>
</gene>
<dbReference type="SUPFAM" id="SSF52242">
    <property type="entry name" value="Cobalamin (vitamin B12)-binding domain"/>
    <property type="match status" value="1"/>
</dbReference>
<evidence type="ECO:0000256" key="3">
    <source>
        <dbReference type="ARBA" id="ARBA00023125"/>
    </source>
</evidence>